<dbReference type="Proteomes" id="UP000565468">
    <property type="component" value="Unassembled WGS sequence"/>
</dbReference>
<reference evidence="1 2" key="1">
    <citation type="submission" date="2020-04" db="EMBL/GenBank/DDBJ databases">
        <title>Paenibacillus algicola sp. nov., a novel marine bacterium producing alginate lyase.</title>
        <authorList>
            <person name="Huang H."/>
        </authorList>
    </citation>
    <scope>NUCLEOTIDE SEQUENCE [LARGE SCALE GENOMIC DNA]</scope>
    <source>
        <strain evidence="1 2">L7-75</strain>
    </source>
</reference>
<organism evidence="1 2">
    <name type="scientific">Paenibacillus lemnae</name>
    <dbReference type="NCBI Taxonomy" id="1330551"/>
    <lineage>
        <taxon>Bacteria</taxon>
        <taxon>Bacillati</taxon>
        <taxon>Bacillota</taxon>
        <taxon>Bacilli</taxon>
        <taxon>Bacillales</taxon>
        <taxon>Paenibacillaceae</taxon>
        <taxon>Paenibacillus</taxon>
    </lineage>
</organism>
<keyword evidence="2" id="KW-1185">Reference proteome</keyword>
<dbReference type="EMBL" id="JABBPN010000001">
    <property type="protein sequence ID" value="NMO94335.1"/>
    <property type="molecule type" value="Genomic_DNA"/>
</dbReference>
<evidence type="ECO:0000313" key="2">
    <source>
        <dbReference type="Proteomes" id="UP000565468"/>
    </source>
</evidence>
<dbReference type="AlphaFoldDB" id="A0A848M0P0"/>
<accession>A0A848M0P0</accession>
<proteinExistence type="predicted"/>
<name>A0A848M0P0_PAELE</name>
<protein>
    <submittedName>
        <fullName evidence="1">Uncharacterized protein</fullName>
    </submittedName>
</protein>
<sequence length="91" mass="10723">MLYVRHAVGSRLFYETTEYEIMEDGEHWSISFPIGAEDADILLQFRDELNIFHVEQDHLKTWYYSSEGNVTFAEDEGRFTITADHQTVYPV</sequence>
<dbReference type="RefSeq" id="WP_169503035.1">
    <property type="nucleotide sequence ID" value="NZ_JABBPN010000001.1"/>
</dbReference>
<evidence type="ECO:0000313" key="1">
    <source>
        <dbReference type="EMBL" id="NMO94335.1"/>
    </source>
</evidence>
<gene>
    <name evidence="1" type="ORF">HII30_00865</name>
</gene>
<comment type="caution">
    <text evidence="1">The sequence shown here is derived from an EMBL/GenBank/DDBJ whole genome shotgun (WGS) entry which is preliminary data.</text>
</comment>